<dbReference type="InterPro" id="IPR057345">
    <property type="entry name" value="Ig-like_TAF2"/>
</dbReference>
<comment type="caution">
    <text evidence="2">The sequence shown here is derived from an EMBL/GenBank/DDBJ whole genome shotgun (WGS) entry which is preliminary data.</text>
</comment>
<accession>A0ABV0QAU9</accession>
<dbReference type="Pfam" id="PF25316">
    <property type="entry name" value="TAF2_3rd"/>
    <property type="match status" value="1"/>
</dbReference>
<protein>
    <recommendedName>
        <fullName evidence="1">Transcription initiation factor TFIID subunit 2 Ig-like domain-containing protein</fullName>
    </recommendedName>
</protein>
<dbReference type="EMBL" id="JAHRIN010003067">
    <property type="protein sequence ID" value="MEQ2192642.1"/>
    <property type="molecule type" value="Genomic_DNA"/>
</dbReference>
<gene>
    <name evidence="2" type="ORF">XENOCAPTIV_014828</name>
</gene>
<dbReference type="PANTHER" id="PTHR15137">
    <property type="entry name" value="TRANSCRIPTION INITIATION FACTOR TFIID"/>
    <property type="match status" value="1"/>
</dbReference>
<dbReference type="Proteomes" id="UP001434883">
    <property type="component" value="Unassembled WGS sequence"/>
</dbReference>
<name>A0ABV0QAU9_9TELE</name>
<evidence type="ECO:0000259" key="1">
    <source>
        <dbReference type="Pfam" id="PF25316"/>
    </source>
</evidence>
<dbReference type="InterPro" id="IPR037813">
    <property type="entry name" value="TAF2"/>
</dbReference>
<organism evidence="2 3">
    <name type="scientific">Xenoophorus captivus</name>
    <dbReference type="NCBI Taxonomy" id="1517983"/>
    <lineage>
        <taxon>Eukaryota</taxon>
        <taxon>Metazoa</taxon>
        <taxon>Chordata</taxon>
        <taxon>Craniata</taxon>
        <taxon>Vertebrata</taxon>
        <taxon>Euteleostomi</taxon>
        <taxon>Actinopterygii</taxon>
        <taxon>Neopterygii</taxon>
        <taxon>Teleostei</taxon>
        <taxon>Neoteleostei</taxon>
        <taxon>Acanthomorphata</taxon>
        <taxon>Ovalentaria</taxon>
        <taxon>Atherinomorphae</taxon>
        <taxon>Cyprinodontiformes</taxon>
        <taxon>Goodeidae</taxon>
        <taxon>Xenoophorus</taxon>
    </lineage>
</organism>
<proteinExistence type="predicted"/>
<sequence length="230" mass="25994">KRNVLELEIRQDYTSSGTQKYGPIKVTVQELDGSFNHTLQIEENSLKHDIPCHSKSRSADSPLLWIRIDPDMSILRKVEFEQADFMWQYQLRYERDVVAQLKMTSCVCDLWPHISALTSIPWYPAGASTGLLTSSNLMYCLLCGPVLTTKIIMHRKPIVAQLPAFFIYDFCGTHVFHKVKYFLISAFILSVSRFCPQLSAGSGTTSCFAVIQQVKHSGQPSSAQQDQLNA</sequence>
<feature type="domain" description="Transcription initiation factor TFIID subunit 2 Ig-like" evidence="1">
    <location>
        <begin position="1"/>
        <end position="57"/>
    </location>
</feature>
<dbReference type="PANTHER" id="PTHR15137:SF9">
    <property type="entry name" value="TRANSCRIPTION INITIATION FACTOR TFIID SUBUNIT 2"/>
    <property type="match status" value="1"/>
</dbReference>
<evidence type="ECO:0000313" key="3">
    <source>
        <dbReference type="Proteomes" id="UP001434883"/>
    </source>
</evidence>
<evidence type="ECO:0000313" key="2">
    <source>
        <dbReference type="EMBL" id="MEQ2192642.1"/>
    </source>
</evidence>
<reference evidence="2 3" key="1">
    <citation type="submission" date="2021-06" db="EMBL/GenBank/DDBJ databases">
        <authorList>
            <person name="Palmer J.M."/>
        </authorList>
    </citation>
    <scope>NUCLEOTIDE SEQUENCE [LARGE SCALE GENOMIC DNA]</scope>
    <source>
        <strain evidence="2 3">XC_2019</strain>
        <tissue evidence="2">Muscle</tissue>
    </source>
</reference>
<keyword evidence="3" id="KW-1185">Reference proteome</keyword>
<feature type="non-terminal residue" evidence="2">
    <location>
        <position position="1"/>
    </location>
</feature>